<evidence type="ECO:0000313" key="3">
    <source>
        <dbReference type="Proteomes" id="UP001438707"/>
    </source>
</evidence>
<organism evidence="2 3">
    <name type="scientific">Apatococcus lobatus</name>
    <dbReference type="NCBI Taxonomy" id="904363"/>
    <lineage>
        <taxon>Eukaryota</taxon>
        <taxon>Viridiplantae</taxon>
        <taxon>Chlorophyta</taxon>
        <taxon>core chlorophytes</taxon>
        <taxon>Trebouxiophyceae</taxon>
        <taxon>Chlorellales</taxon>
        <taxon>Chlorellaceae</taxon>
        <taxon>Apatococcus</taxon>
    </lineage>
</organism>
<accession>A0AAW1RF98</accession>
<name>A0AAW1RF98_9CHLO</name>
<dbReference type="InterPro" id="IPR036249">
    <property type="entry name" value="Thioredoxin-like_sf"/>
</dbReference>
<proteinExistence type="predicted"/>
<dbReference type="Pfam" id="PF00085">
    <property type="entry name" value="Thioredoxin"/>
    <property type="match status" value="1"/>
</dbReference>
<protein>
    <recommendedName>
        <fullName evidence="1">Thioredoxin domain-containing protein</fullName>
    </recommendedName>
</protein>
<dbReference type="InterPro" id="IPR013766">
    <property type="entry name" value="Thioredoxin_domain"/>
</dbReference>
<sequence length="149" mass="17055">METDHDLSWVTKGLTRPSQKYQPVDDSYLKPPPKVTPSTLLKTNLEGARTDSELNAALLAHKGKTVVVKYGSSFCYHCQQMLPHFLKISNEYPQNHYVVAQLDHMKDAAQGIKYTPTYAFFKHGLKVDQFVAYEAQQLDDHIWLQSESR</sequence>
<evidence type="ECO:0000259" key="1">
    <source>
        <dbReference type="Pfam" id="PF00085"/>
    </source>
</evidence>
<dbReference type="InterPro" id="IPR044193">
    <property type="entry name" value="TRL33"/>
</dbReference>
<dbReference type="AlphaFoldDB" id="A0AAW1RF98"/>
<dbReference type="CDD" id="cd02947">
    <property type="entry name" value="TRX_family"/>
    <property type="match status" value="1"/>
</dbReference>
<dbReference type="PANTHER" id="PTHR47571:SF1">
    <property type="entry name" value="THIOREDOXIN-LIKE 3-3"/>
    <property type="match status" value="1"/>
</dbReference>
<dbReference type="Proteomes" id="UP001438707">
    <property type="component" value="Unassembled WGS sequence"/>
</dbReference>
<dbReference type="EMBL" id="JALJOS010000012">
    <property type="protein sequence ID" value="KAK9832130.1"/>
    <property type="molecule type" value="Genomic_DNA"/>
</dbReference>
<dbReference type="Gene3D" id="3.40.30.10">
    <property type="entry name" value="Glutaredoxin"/>
    <property type="match status" value="1"/>
</dbReference>
<dbReference type="SUPFAM" id="SSF52833">
    <property type="entry name" value="Thioredoxin-like"/>
    <property type="match status" value="1"/>
</dbReference>
<comment type="caution">
    <text evidence="2">The sequence shown here is derived from an EMBL/GenBank/DDBJ whole genome shotgun (WGS) entry which is preliminary data.</text>
</comment>
<evidence type="ECO:0000313" key="2">
    <source>
        <dbReference type="EMBL" id="KAK9832130.1"/>
    </source>
</evidence>
<reference evidence="2 3" key="1">
    <citation type="journal article" date="2024" name="Nat. Commun.">
        <title>Phylogenomics reveals the evolutionary origins of lichenization in chlorophyte algae.</title>
        <authorList>
            <person name="Puginier C."/>
            <person name="Libourel C."/>
            <person name="Otte J."/>
            <person name="Skaloud P."/>
            <person name="Haon M."/>
            <person name="Grisel S."/>
            <person name="Petersen M."/>
            <person name="Berrin J.G."/>
            <person name="Delaux P.M."/>
            <person name="Dal Grande F."/>
            <person name="Keller J."/>
        </authorList>
    </citation>
    <scope>NUCLEOTIDE SEQUENCE [LARGE SCALE GENOMIC DNA]</scope>
    <source>
        <strain evidence="2 3">SAG 2145</strain>
    </source>
</reference>
<dbReference type="PANTHER" id="PTHR47571">
    <property type="entry name" value="THIOREDOXIN-LIKE 3-3"/>
    <property type="match status" value="1"/>
</dbReference>
<keyword evidence="3" id="KW-1185">Reference proteome</keyword>
<feature type="domain" description="Thioredoxin" evidence="1">
    <location>
        <begin position="52"/>
        <end position="138"/>
    </location>
</feature>
<gene>
    <name evidence="2" type="ORF">WJX74_000132</name>
</gene>